<dbReference type="KEGG" id="dfa:DFA_10132"/>
<evidence type="ECO:0000313" key="1">
    <source>
        <dbReference type="EMBL" id="EGG15298.1"/>
    </source>
</evidence>
<dbReference type="AlphaFoldDB" id="F4Q9C9"/>
<evidence type="ECO:0000313" key="2">
    <source>
        <dbReference type="Proteomes" id="UP000007797"/>
    </source>
</evidence>
<dbReference type="STRING" id="1054147.F4Q9C9"/>
<proteinExistence type="predicted"/>
<dbReference type="RefSeq" id="XP_004352018.1">
    <property type="nucleotide sequence ID" value="XM_004351966.1"/>
</dbReference>
<dbReference type="GeneID" id="14867291"/>
<gene>
    <name evidence="1" type="ORF">DFA_10132</name>
</gene>
<organism evidence="1 2">
    <name type="scientific">Cavenderia fasciculata</name>
    <name type="common">Slime mold</name>
    <name type="synonym">Dictyostelium fasciculatum</name>
    <dbReference type="NCBI Taxonomy" id="261658"/>
    <lineage>
        <taxon>Eukaryota</taxon>
        <taxon>Amoebozoa</taxon>
        <taxon>Evosea</taxon>
        <taxon>Eumycetozoa</taxon>
        <taxon>Dictyostelia</taxon>
        <taxon>Acytosteliales</taxon>
        <taxon>Cavenderiaceae</taxon>
        <taxon>Cavenderia</taxon>
    </lineage>
</organism>
<name>F4Q9C9_CACFS</name>
<reference evidence="2" key="1">
    <citation type="journal article" date="2011" name="Genome Res.">
        <title>Phylogeny-wide analysis of social amoeba genomes highlights ancient origins for complex intercellular communication.</title>
        <authorList>
            <person name="Heidel A.J."/>
            <person name="Lawal H.M."/>
            <person name="Felder M."/>
            <person name="Schilde C."/>
            <person name="Helps N.R."/>
            <person name="Tunggal B."/>
            <person name="Rivero F."/>
            <person name="John U."/>
            <person name="Schleicher M."/>
            <person name="Eichinger L."/>
            <person name="Platzer M."/>
            <person name="Noegel A.A."/>
            <person name="Schaap P."/>
            <person name="Gloeckner G."/>
        </authorList>
    </citation>
    <scope>NUCLEOTIDE SEQUENCE [LARGE SCALE GENOMIC DNA]</scope>
    <source>
        <strain evidence="2">SH3</strain>
    </source>
</reference>
<sequence length="784" mass="91506">MIYSSDNYLDTNKKKKNSETSLQFKSIINNRYLRTKIFNHVNHIHQAIVDRHFIGREHQKGWTLIVKISQVVSLQEFIRINRTDWFIDHFDRVYDTIKLGCKDDNGVVKLDHDIVFKDLLDVIVKRDDSIALKFMLKRFKFTLQTIMQSVYHNRGEQPISIEVYQVLKRYNYINATAYDINVGDSLWYINNLVICVINSGDIAIFDQFCIDCLDPIKSIFNINYVRAYDDVFINIINKLNNNNDNNNNNNNNNSIIFHMVERLLNLGIDLRGPLFINAMKYSNNQEILNWIKNSFDSFDMFVDFYHQSNRWIERLASMDTLKLIDYREPKYNSFNISSAKASADGNLDYLRYMVNQNDQYLFKMSHLENALVKGQLKCVNFIIDAISQYAQPGGQTTKCSTIDASIMSLDLVQRLVNNPNIEIDYYELIRSSIDRPDILEYLLSLGSFSVDIEPSLFLQDPKSIQLLLNQPHLDQPTRVLLFMKKIPNIQTRPLELLYFRGHSLEILCQENMMQPPNWRGAQVADIEVLQLIIKHQSIQSLSPWIIMTRYSQYDDHIELLKDAIVAELAKNEPIHIDGAVHQVFNTACKNGLIKVVECFDDYIGSFAMGGFEIALANNQIQVAKYLGQELAKIFSKKLQTKETTQRVILSILSVLNRVEDDQVFEYFWNLFKALTTNSVLVSRAIGFPSHNRSNNRHLTTNRVDRMIKHYGQYYNGCERDEYQMKPLTLLYGYQAVVINHIITKYQNDVLVNQFIDIKSFDYFEYYKYDLKLCLIPPVPIIINK</sequence>
<accession>F4Q9C9</accession>
<protein>
    <submittedName>
        <fullName evidence="1">Uncharacterized protein</fullName>
    </submittedName>
</protein>
<keyword evidence="2" id="KW-1185">Reference proteome</keyword>
<dbReference type="Proteomes" id="UP000007797">
    <property type="component" value="Unassembled WGS sequence"/>
</dbReference>
<dbReference type="EMBL" id="GL883026">
    <property type="protein sequence ID" value="EGG15298.1"/>
    <property type="molecule type" value="Genomic_DNA"/>
</dbReference>